<sequence length="79" mass="9165">MSSLRVLQVGTSPSLQAMPRLQALFRPSLPPLCPQLQQLLWPPISRHKSVTFTRLCLPTKTQWNKRTRQDRCFSEQMTT</sequence>
<dbReference type="Proteomes" id="UP001209878">
    <property type="component" value="Unassembled WGS sequence"/>
</dbReference>
<evidence type="ECO:0000313" key="2">
    <source>
        <dbReference type="Proteomes" id="UP001209878"/>
    </source>
</evidence>
<comment type="caution">
    <text evidence="1">The sequence shown here is derived from an EMBL/GenBank/DDBJ whole genome shotgun (WGS) entry which is preliminary data.</text>
</comment>
<organism evidence="1 2">
    <name type="scientific">Ridgeia piscesae</name>
    <name type="common">Tubeworm</name>
    <dbReference type="NCBI Taxonomy" id="27915"/>
    <lineage>
        <taxon>Eukaryota</taxon>
        <taxon>Metazoa</taxon>
        <taxon>Spiralia</taxon>
        <taxon>Lophotrochozoa</taxon>
        <taxon>Annelida</taxon>
        <taxon>Polychaeta</taxon>
        <taxon>Sedentaria</taxon>
        <taxon>Canalipalpata</taxon>
        <taxon>Sabellida</taxon>
        <taxon>Siboglinidae</taxon>
        <taxon>Ridgeia</taxon>
    </lineage>
</organism>
<gene>
    <name evidence="1" type="ORF">NP493_4539g00006</name>
</gene>
<keyword evidence="2" id="KW-1185">Reference proteome</keyword>
<name>A0AAD9IY86_RIDPI</name>
<reference evidence="1" key="1">
    <citation type="journal article" date="2023" name="Mol. Biol. Evol.">
        <title>Third-Generation Sequencing Reveals the Adaptive Role of the Epigenome in Three Deep-Sea Polychaetes.</title>
        <authorList>
            <person name="Perez M."/>
            <person name="Aroh O."/>
            <person name="Sun Y."/>
            <person name="Lan Y."/>
            <person name="Juniper S.K."/>
            <person name="Young C.R."/>
            <person name="Angers B."/>
            <person name="Qian P.Y."/>
        </authorList>
    </citation>
    <scope>NUCLEOTIDE SEQUENCE</scope>
    <source>
        <strain evidence="1">R07B-5</strain>
    </source>
</reference>
<evidence type="ECO:0000313" key="1">
    <source>
        <dbReference type="EMBL" id="KAK2143142.1"/>
    </source>
</evidence>
<dbReference type="AlphaFoldDB" id="A0AAD9IY86"/>
<dbReference type="EMBL" id="JAODUO010004623">
    <property type="protein sequence ID" value="KAK2143142.1"/>
    <property type="molecule type" value="Genomic_DNA"/>
</dbReference>
<protein>
    <submittedName>
        <fullName evidence="1">Uncharacterized protein</fullName>
    </submittedName>
</protein>
<proteinExistence type="predicted"/>
<accession>A0AAD9IY86</accession>